<dbReference type="HOGENOM" id="CLU_004253_11_1_1"/>
<dbReference type="InParanoid" id="F7B8D7"/>
<dbReference type="InterPro" id="IPR011333">
    <property type="entry name" value="SKP1/BTB/POZ_sf"/>
</dbReference>
<dbReference type="GeneTree" id="ENSGT00940000163715"/>
<keyword evidence="2" id="KW-0677">Repeat</keyword>
<evidence type="ECO:0000256" key="1">
    <source>
        <dbReference type="ARBA" id="ARBA00022441"/>
    </source>
</evidence>
<dbReference type="InterPro" id="IPR000210">
    <property type="entry name" value="BTB/POZ_dom"/>
</dbReference>
<dbReference type="GO" id="GO:0005737">
    <property type="term" value="C:cytoplasm"/>
    <property type="evidence" value="ECO:0000318"/>
    <property type="project" value="GO_Central"/>
</dbReference>
<dbReference type="GO" id="GO:0043161">
    <property type="term" value="P:proteasome-mediated ubiquitin-dependent protein catabolic process"/>
    <property type="evidence" value="ECO:0000318"/>
    <property type="project" value="GO_Central"/>
</dbReference>
<reference evidence="5" key="1">
    <citation type="journal article" date="2002" name="Science">
        <title>The draft genome of Ciona intestinalis: insights into chordate and vertebrate origins.</title>
        <authorList>
            <person name="Dehal P."/>
            <person name="Satou Y."/>
            <person name="Campbell R.K."/>
            <person name="Chapman J."/>
            <person name="Degnan B."/>
            <person name="De Tomaso A."/>
            <person name="Davidson B."/>
            <person name="Di Gregorio A."/>
            <person name="Gelpke M."/>
            <person name="Goodstein D.M."/>
            <person name="Harafuji N."/>
            <person name="Hastings K.E."/>
            <person name="Ho I."/>
            <person name="Hotta K."/>
            <person name="Huang W."/>
            <person name="Kawashima T."/>
            <person name="Lemaire P."/>
            <person name="Martinez D."/>
            <person name="Meinertzhagen I.A."/>
            <person name="Necula S."/>
            <person name="Nonaka M."/>
            <person name="Putnam N."/>
            <person name="Rash S."/>
            <person name="Saiga H."/>
            <person name="Satake M."/>
            <person name="Terry A."/>
            <person name="Yamada L."/>
            <person name="Wang H.G."/>
            <person name="Awazu S."/>
            <person name="Azumi K."/>
            <person name="Boore J."/>
            <person name="Branno M."/>
            <person name="Chin-Bow S."/>
            <person name="DeSantis R."/>
            <person name="Doyle S."/>
            <person name="Francino P."/>
            <person name="Keys D.N."/>
            <person name="Haga S."/>
            <person name="Hayashi H."/>
            <person name="Hino K."/>
            <person name="Imai K.S."/>
            <person name="Inaba K."/>
            <person name="Kano S."/>
            <person name="Kobayashi K."/>
            <person name="Kobayashi M."/>
            <person name="Lee B.I."/>
            <person name="Makabe K.W."/>
            <person name="Manohar C."/>
            <person name="Matassi G."/>
            <person name="Medina M."/>
            <person name="Mochizuki Y."/>
            <person name="Mount S."/>
            <person name="Morishita T."/>
            <person name="Miura S."/>
            <person name="Nakayama A."/>
            <person name="Nishizaka S."/>
            <person name="Nomoto H."/>
            <person name="Ohta F."/>
            <person name="Oishi K."/>
            <person name="Rigoutsos I."/>
            <person name="Sano M."/>
            <person name="Sasaki A."/>
            <person name="Sasakura Y."/>
            <person name="Shoguchi E."/>
            <person name="Shin-i T."/>
            <person name="Spagnuolo A."/>
            <person name="Stainier D."/>
            <person name="Suzuki M.M."/>
            <person name="Tassy O."/>
            <person name="Takatori N."/>
            <person name="Tokuoka M."/>
            <person name="Yagi K."/>
            <person name="Yoshizaki F."/>
            <person name="Wada S."/>
            <person name="Zhang C."/>
            <person name="Hyatt P.D."/>
            <person name="Larimer F."/>
            <person name="Detter C."/>
            <person name="Doggett N."/>
            <person name="Glavina T."/>
            <person name="Hawkins T."/>
            <person name="Richardson P."/>
            <person name="Lucas S."/>
            <person name="Kohara Y."/>
            <person name="Levine M."/>
            <person name="Satoh N."/>
            <person name="Rokhsar D.S."/>
        </authorList>
    </citation>
    <scope>NUCLEOTIDE SEQUENCE [LARGE SCALE GENOMIC DNA]</scope>
</reference>
<dbReference type="PROSITE" id="PS50097">
    <property type="entry name" value="BTB"/>
    <property type="match status" value="1"/>
</dbReference>
<keyword evidence="5" id="KW-1185">Reference proteome</keyword>
<dbReference type="Gene3D" id="1.25.40.420">
    <property type="match status" value="1"/>
</dbReference>
<dbReference type="PANTHER" id="PTHR24412">
    <property type="entry name" value="KELCH PROTEIN"/>
    <property type="match status" value="1"/>
</dbReference>
<dbReference type="Pfam" id="PF07707">
    <property type="entry name" value="BACK"/>
    <property type="match status" value="1"/>
</dbReference>
<dbReference type="PANTHER" id="PTHR24412:SF272">
    <property type="entry name" value="KELCH-LIKE PROTEIN DIABLO"/>
    <property type="match status" value="1"/>
</dbReference>
<sequence>MSSCSQFVFPLQVALNLREMNLMREQSLLTDVTITAEDREFECHRVVLASSCPYFKAMFTYDLRESTERKVTLHGIEATSFAQILNFAYTGTCMLSKQNAADIFVASDLFGILSLRNAAENFLKKCVDFSNCLQILRLSSMYSCPEVTKIAKEFARQNFIDVTQQNEFLQLTIDDVIDYLNDDDINVAREDLVFDA</sequence>
<evidence type="ECO:0000313" key="5">
    <source>
        <dbReference type="Proteomes" id="UP000008144"/>
    </source>
</evidence>
<evidence type="ECO:0000313" key="4">
    <source>
        <dbReference type="Ensembl" id="ENSCINP00000027212.2"/>
    </source>
</evidence>
<reference evidence="4" key="2">
    <citation type="submission" date="2025-08" db="UniProtKB">
        <authorList>
            <consortium name="Ensembl"/>
        </authorList>
    </citation>
    <scope>IDENTIFICATION</scope>
</reference>
<dbReference type="InterPro" id="IPR011705">
    <property type="entry name" value="BACK"/>
</dbReference>
<dbReference type="Pfam" id="PF00651">
    <property type="entry name" value="BTB"/>
    <property type="match status" value="1"/>
</dbReference>
<protein>
    <recommendedName>
        <fullName evidence="3">BTB domain-containing protein</fullName>
    </recommendedName>
</protein>
<name>F7B8D7_CIOIN</name>
<organism evidence="4 5">
    <name type="scientific">Ciona intestinalis</name>
    <name type="common">Transparent sea squirt</name>
    <name type="synonym">Ascidia intestinalis</name>
    <dbReference type="NCBI Taxonomy" id="7719"/>
    <lineage>
        <taxon>Eukaryota</taxon>
        <taxon>Metazoa</taxon>
        <taxon>Chordata</taxon>
        <taxon>Tunicata</taxon>
        <taxon>Ascidiacea</taxon>
        <taxon>Phlebobranchia</taxon>
        <taxon>Cionidae</taxon>
        <taxon>Ciona</taxon>
    </lineage>
</organism>
<dbReference type="GO" id="GO:0031463">
    <property type="term" value="C:Cul3-RING ubiquitin ligase complex"/>
    <property type="evidence" value="ECO:0000318"/>
    <property type="project" value="GO_Central"/>
</dbReference>
<proteinExistence type="predicted"/>
<dbReference type="SMART" id="SM00875">
    <property type="entry name" value="BACK"/>
    <property type="match status" value="1"/>
</dbReference>
<reference evidence="4" key="3">
    <citation type="submission" date="2025-09" db="UniProtKB">
        <authorList>
            <consortium name="Ensembl"/>
        </authorList>
    </citation>
    <scope>IDENTIFICATION</scope>
</reference>
<dbReference type="Proteomes" id="UP000008144">
    <property type="component" value="Unassembled WGS sequence"/>
</dbReference>
<dbReference type="AlphaFoldDB" id="F7B8D7"/>
<accession>F7B8D7</accession>
<dbReference type="Ensembl" id="ENSCINT00000027458.2">
    <property type="protein sequence ID" value="ENSCINP00000027212.2"/>
    <property type="gene ID" value="ENSCING00000019685.1"/>
</dbReference>
<dbReference type="SUPFAM" id="SSF54695">
    <property type="entry name" value="POZ domain"/>
    <property type="match status" value="1"/>
</dbReference>
<dbReference type="SMART" id="SM00225">
    <property type="entry name" value="BTB"/>
    <property type="match status" value="1"/>
</dbReference>
<dbReference type="Gene3D" id="3.30.710.10">
    <property type="entry name" value="Potassium Channel Kv1.1, Chain A"/>
    <property type="match status" value="1"/>
</dbReference>
<dbReference type="GO" id="GO:1990756">
    <property type="term" value="F:ubiquitin-like ligase-substrate adaptor activity"/>
    <property type="evidence" value="ECO:0000318"/>
    <property type="project" value="GO_Central"/>
</dbReference>
<feature type="domain" description="BTB" evidence="3">
    <location>
        <begin position="30"/>
        <end position="97"/>
    </location>
</feature>
<evidence type="ECO:0000259" key="3">
    <source>
        <dbReference type="PROSITE" id="PS50097"/>
    </source>
</evidence>
<dbReference type="OMA" id="REFECHR"/>
<keyword evidence="1" id="KW-0880">Kelch repeat</keyword>
<evidence type="ECO:0000256" key="2">
    <source>
        <dbReference type="ARBA" id="ARBA00022737"/>
    </source>
</evidence>